<dbReference type="RefSeq" id="WP_156954615.1">
    <property type="nucleotide sequence ID" value="NZ_BMLF01000001.1"/>
</dbReference>
<dbReference type="GO" id="GO:0006355">
    <property type="term" value="P:regulation of DNA-templated transcription"/>
    <property type="evidence" value="ECO:0007669"/>
    <property type="project" value="InterPro"/>
</dbReference>
<proteinExistence type="predicted"/>
<dbReference type="GO" id="GO:0003677">
    <property type="term" value="F:DNA binding"/>
    <property type="evidence" value="ECO:0007669"/>
    <property type="project" value="InterPro"/>
</dbReference>
<reference evidence="2" key="2">
    <citation type="submission" date="2020-09" db="EMBL/GenBank/DDBJ databases">
        <authorList>
            <person name="Sun Q."/>
            <person name="Zhou Y."/>
        </authorList>
    </citation>
    <scope>NUCLEOTIDE SEQUENCE</scope>
    <source>
        <strain evidence="2">CGMCC 1.6293</strain>
    </source>
</reference>
<name>A0A917SJ21_9RHOB</name>
<dbReference type="InterPro" id="IPR036388">
    <property type="entry name" value="WH-like_DNA-bd_sf"/>
</dbReference>
<feature type="domain" description="HTH luxR-type" evidence="1">
    <location>
        <begin position="201"/>
        <end position="258"/>
    </location>
</feature>
<dbReference type="Proteomes" id="UP000649829">
    <property type="component" value="Unassembled WGS sequence"/>
</dbReference>
<keyword evidence="3" id="KW-1185">Reference proteome</keyword>
<evidence type="ECO:0000259" key="1">
    <source>
        <dbReference type="SMART" id="SM00421"/>
    </source>
</evidence>
<dbReference type="InterPro" id="IPR016032">
    <property type="entry name" value="Sig_transdc_resp-reg_C-effctor"/>
</dbReference>
<gene>
    <name evidence="2" type="ORF">GCM10011534_01980</name>
</gene>
<reference evidence="2" key="1">
    <citation type="journal article" date="2014" name="Int. J. Syst. Evol. Microbiol.">
        <title>Complete genome sequence of Corynebacterium casei LMG S-19264T (=DSM 44701T), isolated from a smear-ripened cheese.</title>
        <authorList>
            <consortium name="US DOE Joint Genome Institute (JGI-PGF)"/>
            <person name="Walter F."/>
            <person name="Albersmeier A."/>
            <person name="Kalinowski J."/>
            <person name="Ruckert C."/>
        </authorList>
    </citation>
    <scope>NUCLEOTIDE SEQUENCE</scope>
    <source>
        <strain evidence="2">CGMCC 1.6293</strain>
    </source>
</reference>
<dbReference type="Gene3D" id="1.10.10.10">
    <property type="entry name" value="Winged helix-like DNA-binding domain superfamily/Winged helix DNA-binding domain"/>
    <property type="match status" value="1"/>
</dbReference>
<evidence type="ECO:0000313" key="3">
    <source>
        <dbReference type="Proteomes" id="UP000649829"/>
    </source>
</evidence>
<dbReference type="AlphaFoldDB" id="A0A917SJ21"/>
<sequence length="269" mass="29323">MNTHITQFSGEQTRGSLNVVALWMHATGSGAAFGDVLSVFQTLVGASGAQIVRQMRHPAQTRMIARHDQSAGKLFERPVVSFCAALFGDMSHHVKAGSLWRLTDARPDRDILHNLEEMGLKEVCILVLNTETDFTDYFELHLSRPLPDHDLALLEILGPILAEGWKKRAPGCIEAAIAGRPFPVAQRGQEASRPLLGSNNPAGLTRSEFRICTLIQSGRLPDEISEMLGVSKSTLRSHMRAIYLKTGASGQVELVHLLHGRQSGAGGMT</sequence>
<dbReference type="EMBL" id="BMLF01000001">
    <property type="protein sequence ID" value="GGL83641.1"/>
    <property type="molecule type" value="Genomic_DNA"/>
</dbReference>
<dbReference type="SUPFAM" id="SSF46894">
    <property type="entry name" value="C-terminal effector domain of the bipartite response regulators"/>
    <property type="match status" value="1"/>
</dbReference>
<dbReference type="InterPro" id="IPR000792">
    <property type="entry name" value="Tscrpt_reg_LuxR_C"/>
</dbReference>
<organism evidence="2 3">
    <name type="scientific">Pseudooceanicola nanhaiensis</name>
    <dbReference type="NCBI Taxonomy" id="375761"/>
    <lineage>
        <taxon>Bacteria</taxon>
        <taxon>Pseudomonadati</taxon>
        <taxon>Pseudomonadota</taxon>
        <taxon>Alphaproteobacteria</taxon>
        <taxon>Rhodobacterales</taxon>
        <taxon>Paracoccaceae</taxon>
        <taxon>Pseudooceanicola</taxon>
    </lineage>
</organism>
<dbReference type="Pfam" id="PF00196">
    <property type="entry name" value="GerE"/>
    <property type="match status" value="1"/>
</dbReference>
<comment type="caution">
    <text evidence="2">The sequence shown here is derived from an EMBL/GenBank/DDBJ whole genome shotgun (WGS) entry which is preliminary data.</text>
</comment>
<dbReference type="PRINTS" id="PR00038">
    <property type="entry name" value="HTHLUXR"/>
</dbReference>
<protein>
    <recommendedName>
        <fullName evidence="1">HTH luxR-type domain-containing protein</fullName>
    </recommendedName>
</protein>
<evidence type="ECO:0000313" key="2">
    <source>
        <dbReference type="EMBL" id="GGL83641.1"/>
    </source>
</evidence>
<accession>A0A917SJ21</accession>
<dbReference type="SMART" id="SM00421">
    <property type="entry name" value="HTH_LUXR"/>
    <property type="match status" value="1"/>
</dbReference>